<gene>
    <name evidence="2" type="ORF">F4X14_20535</name>
</gene>
<evidence type="ECO:0000313" key="2">
    <source>
        <dbReference type="EMBL" id="MYC97348.1"/>
    </source>
</evidence>
<sequence length="177" mass="20104">MAESLQAESSPELMTFRGKPKSMVSAAALLIAGTLTFTLGIDRIYFVEAIAWTFLIWGALLLYGHIIDLGTVYEVSEQGLVIKSPLRFWAMSRNWDWGHFTRMDVIVKKREASEADVELQVHYTPEDSTVLFREDLPFIPELAGEIANRAGMKPERRQAMQDFGSIPQDEKATYTWN</sequence>
<keyword evidence="1" id="KW-0472">Membrane</keyword>
<proteinExistence type="predicted"/>
<keyword evidence="1" id="KW-0812">Transmembrane</keyword>
<dbReference type="AlphaFoldDB" id="A0A6B1DC61"/>
<organism evidence="2">
    <name type="scientific">Caldilineaceae bacterium SB0661_bin_32</name>
    <dbReference type="NCBI Taxonomy" id="2605255"/>
    <lineage>
        <taxon>Bacteria</taxon>
        <taxon>Bacillati</taxon>
        <taxon>Chloroflexota</taxon>
        <taxon>Caldilineae</taxon>
        <taxon>Caldilineales</taxon>
        <taxon>Caldilineaceae</taxon>
    </lineage>
</organism>
<protein>
    <submittedName>
        <fullName evidence="2">Uncharacterized protein</fullName>
    </submittedName>
</protein>
<feature type="transmembrane region" description="Helical" evidence="1">
    <location>
        <begin position="50"/>
        <end position="73"/>
    </location>
</feature>
<accession>A0A6B1DC61</accession>
<keyword evidence="1" id="KW-1133">Transmembrane helix</keyword>
<name>A0A6B1DC61_9CHLR</name>
<dbReference type="EMBL" id="VXMH01000114">
    <property type="protein sequence ID" value="MYC97348.1"/>
    <property type="molecule type" value="Genomic_DNA"/>
</dbReference>
<evidence type="ECO:0000256" key="1">
    <source>
        <dbReference type="SAM" id="Phobius"/>
    </source>
</evidence>
<comment type="caution">
    <text evidence="2">The sequence shown here is derived from an EMBL/GenBank/DDBJ whole genome shotgun (WGS) entry which is preliminary data.</text>
</comment>
<reference evidence="2" key="1">
    <citation type="submission" date="2019-09" db="EMBL/GenBank/DDBJ databases">
        <title>Characterisation of the sponge microbiome using genome-centric metagenomics.</title>
        <authorList>
            <person name="Engelberts J.P."/>
            <person name="Robbins S.J."/>
            <person name="De Goeij J.M."/>
            <person name="Aranda M."/>
            <person name="Bell S.C."/>
            <person name="Webster N.S."/>
        </authorList>
    </citation>
    <scope>NUCLEOTIDE SEQUENCE</scope>
    <source>
        <strain evidence="2">SB0661_bin_32</strain>
    </source>
</reference>